<evidence type="ECO:0000256" key="5">
    <source>
        <dbReference type="ARBA" id="ARBA00022692"/>
    </source>
</evidence>
<dbReference type="NCBIfam" id="NF007160">
    <property type="entry name" value="PRK09598.1"/>
    <property type="match status" value="1"/>
</dbReference>
<dbReference type="EMBL" id="CP029186">
    <property type="protein sequence ID" value="AWH86398.1"/>
    <property type="molecule type" value="Genomic_DNA"/>
</dbReference>
<dbReference type="InterPro" id="IPR000917">
    <property type="entry name" value="Sulfatase_N"/>
</dbReference>
<dbReference type="InterPro" id="IPR017850">
    <property type="entry name" value="Alkaline_phosphatase_core_sf"/>
</dbReference>
<comment type="subcellular location">
    <subcellularLocation>
        <location evidence="1">Cell inner membrane</location>
        <topology evidence="1">Multi-pass membrane protein</topology>
    </subcellularLocation>
</comment>
<dbReference type="AlphaFoldDB" id="A0A2S1R149"/>
<evidence type="ECO:0000313" key="11">
    <source>
        <dbReference type="EMBL" id="AWH86398.1"/>
    </source>
</evidence>
<feature type="transmembrane region" description="Helical" evidence="8">
    <location>
        <begin position="20"/>
        <end position="43"/>
    </location>
</feature>
<evidence type="ECO:0000313" key="12">
    <source>
        <dbReference type="Proteomes" id="UP000244929"/>
    </source>
</evidence>
<dbReference type="InterPro" id="IPR058130">
    <property type="entry name" value="PEA_transf_C"/>
</dbReference>
<dbReference type="Proteomes" id="UP000244929">
    <property type="component" value="Chromosome"/>
</dbReference>
<evidence type="ECO:0000256" key="3">
    <source>
        <dbReference type="ARBA" id="ARBA00022519"/>
    </source>
</evidence>
<feature type="transmembrane region" description="Helical" evidence="8">
    <location>
        <begin position="86"/>
        <end position="108"/>
    </location>
</feature>
<keyword evidence="4 11" id="KW-0808">Transferase</keyword>
<keyword evidence="2" id="KW-1003">Cell membrane</keyword>
<dbReference type="PANTHER" id="PTHR30443">
    <property type="entry name" value="INNER MEMBRANE PROTEIN"/>
    <property type="match status" value="1"/>
</dbReference>
<evidence type="ECO:0000256" key="1">
    <source>
        <dbReference type="ARBA" id="ARBA00004429"/>
    </source>
</evidence>
<evidence type="ECO:0000259" key="9">
    <source>
        <dbReference type="Pfam" id="PF00884"/>
    </source>
</evidence>
<evidence type="ECO:0000256" key="2">
    <source>
        <dbReference type="ARBA" id="ARBA00022475"/>
    </source>
</evidence>
<keyword evidence="5 8" id="KW-0812">Transmembrane</keyword>
<dbReference type="NCBIfam" id="NF028537">
    <property type="entry name" value="P_eth_NH2_trans"/>
    <property type="match status" value="1"/>
</dbReference>
<keyword evidence="12" id="KW-1185">Reference proteome</keyword>
<reference evidence="11 12" key="1">
    <citation type="submission" date="2018-04" db="EMBL/GenBank/DDBJ databases">
        <title>Genome sequencing of Flavobacterium sp. HYN0059.</title>
        <authorList>
            <person name="Yi H."/>
            <person name="Baek C."/>
        </authorList>
    </citation>
    <scope>NUCLEOTIDE SEQUENCE [LARGE SCALE GENOMIC DNA]</scope>
    <source>
        <strain evidence="11 12">HYN0059</strain>
    </source>
</reference>
<dbReference type="KEGG" id="falb:HYN59_15340"/>
<feature type="domain" description="Sulfatase N-terminal" evidence="9">
    <location>
        <begin position="236"/>
        <end position="502"/>
    </location>
</feature>
<evidence type="ECO:0000256" key="7">
    <source>
        <dbReference type="ARBA" id="ARBA00023136"/>
    </source>
</evidence>
<protein>
    <submittedName>
        <fullName evidence="11">Phosphoethanolamine--lipid A transferase EptA</fullName>
    </submittedName>
</protein>
<dbReference type="InterPro" id="IPR012549">
    <property type="entry name" value="EptA-like_N"/>
</dbReference>
<feature type="transmembrane region" description="Helical" evidence="8">
    <location>
        <begin position="55"/>
        <end position="79"/>
    </location>
</feature>
<accession>A0A2S1R149</accession>
<gene>
    <name evidence="11" type="ORF">HYN59_15340</name>
</gene>
<organism evidence="11 12">
    <name type="scientific">Flavobacterium album</name>
    <dbReference type="NCBI Taxonomy" id="2175091"/>
    <lineage>
        <taxon>Bacteria</taxon>
        <taxon>Pseudomonadati</taxon>
        <taxon>Bacteroidota</taxon>
        <taxon>Flavobacteriia</taxon>
        <taxon>Flavobacteriales</taxon>
        <taxon>Flavobacteriaceae</taxon>
        <taxon>Flavobacterium</taxon>
    </lineage>
</organism>
<feature type="domain" description="Phosphoethanolamine transferase N-terminal" evidence="10">
    <location>
        <begin position="70"/>
        <end position="209"/>
    </location>
</feature>
<dbReference type="GO" id="GO:0016776">
    <property type="term" value="F:phosphotransferase activity, phosphate group as acceptor"/>
    <property type="evidence" value="ECO:0007669"/>
    <property type="project" value="TreeGrafter"/>
</dbReference>
<dbReference type="RefSeq" id="WP_108779121.1">
    <property type="nucleotide sequence ID" value="NZ_CP029186.1"/>
</dbReference>
<feature type="transmembrane region" description="Helical" evidence="8">
    <location>
        <begin position="128"/>
        <end position="149"/>
    </location>
</feature>
<dbReference type="OrthoDB" id="9786870at2"/>
<dbReference type="PANTHER" id="PTHR30443:SF0">
    <property type="entry name" value="PHOSPHOETHANOLAMINE TRANSFERASE EPTA"/>
    <property type="match status" value="1"/>
</dbReference>
<dbReference type="SUPFAM" id="SSF53649">
    <property type="entry name" value="Alkaline phosphatase-like"/>
    <property type="match status" value="1"/>
</dbReference>
<keyword evidence="7 8" id="KW-0472">Membrane</keyword>
<dbReference type="InterPro" id="IPR040423">
    <property type="entry name" value="PEA_transferase"/>
</dbReference>
<dbReference type="Pfam" id="PF00884">
    <property type="entry name" value="Sulfatase"/>
    <property type="match status" value="1"/>
</dbReference>
<dbReference type="CDD" id="cd16017">
    <property type="entry name" value="LptA"/>
    <property type="match status" value="1"/>
</dbReference>
<evidence type="ECO:0000259" key="10">
    <source>
        <dbReference type="Pfam" id="PF08019"/>
    </source>
</evidence>
<evidence type="ECO:0000256" key="6">
    <source>
        <dbReference type="ARBA" id="ARBA00022989"/>
    </source>
</evidence>
<dbReference type="Pfam" id="PF08019">
    <property type="entry name" value="EptA_B_N"/>
    <property type="match status" value="1"/>
</dbReference>
<name>A0A2S1R149_9FLAO</name>
<feature type="transmembrane region" description="Helical" evidence="8">
    <location>
        <begin position="161"/>
        <end position="186"/>
    </location>
</feature>
<keyword evidence="3" id="KW-0997">Cell inner membrane</keyword>
<dbReference type="GO" id="GO:0005886">
    <property type="term" value="C:plasma membrane"/>
    <property type="evidence" value="ECO:0007669"/>
    <property type="project" value="UniProtKB-SubCell"/>
</dbReference>
<evidence type="ECO:0000256" key="8">
    <source>
        <dbReference type="SAM" id="Phobius"/>
    </source>
</evidence>
<dbReference type="GO" id="GO:0009244">
    <property type="term" value="P:lipopolysaccharide core region biosynthetic process"/>
    <property type="evidence" value="ECO:0007669"/>
    <property type="project" value="TreeGrafter"/>
</dbReference>
<evidence type="ECO:0000256" key="4">
    <source>
        <dbReference type="ARBA" id="ARBA00022679"/>
    </source>
</evidence>
<sequence>MKKAESSYLKWLTIKPDLKVTHFALLMSLLTFLLFHFPFYTFVFNNVDYNSWNGISIIISLIVLMLVVNALAFYLILFLSRVIGKFLLVLFFIINAIAVYFIATYGVIIDESMIGNILNTNYEESGSFFSFKLVLYVLLPGVIPSIYIVRAKIKNVPLKEFLITSSLTLLFILTLVFANASNWLWIDKNSKTLGGLAMPWSYSVNTPLFYIHKSQKNKKEILLPGATIQDNRKSVMVLVIGESARSMNFSLYGYNKNTNPLLSKTPNVSHFDASSCATYTTAGVKCILEHTHTDELYEILPNYLYRNNVEVIWRTTNWGEPPLHIKTYQGRDALMRQCKGEGCNYDEILLTGLKEQILASKKNKVLVVLHTSTSHGPTYSKKYPPRFETFKPVCNSVELGNCSREELMNAYDNTIVYTDYILHEVIENLKQLKGYDSAMLFVSDHGESLGEKNLYMHGMPLSLAPKEQYEIPFIVWHSDSSGQLKPLKTVSQNHVFHSVLHFLSVQSPIYDEQMNIFK</sequence>
<proteinExistence type="predicted"/>
<keyword evidence="6 8" id="KW-1133">Transmembrane helix</keyword>
<dbReference type="Gene3D" id="3.40.720.10">
    <property type="entry name" value="Alkaline Phosphatase, subunit A"/>
    <property type="match status" value="1"/>
</dbReference>